<dbReference type="AlphaFoldDB" id="A0A0K0EW86"/>
<sequence length="124" mass="14360">MIFEIPLEHFPQPFAMVTLGYKNISSSNFIKATSNLLLSKMRESLSIDYKIPFIISNDSYNKETPRFQTNVESKRKMFAQKYNSKNVSIDINTNISLLSLKEKFHQNIAKLKSYIFASTDQPLK</sequence>
<dbReference type="WBParaSite" id="SVE_0078500.1">
    <property type="protein sequence ID" value="SVE_0078500.1"/>
    <property type="gene ID" value="SVE_0078500"/>
</dbReference>
<evidence type="ECO:0000313" key="1">
    <source>
        <dbReference type="Proteomes" id="UP000035680"/>
    </source>
</evidence>
<proteinExistence type="predicted"/>
<accession>A0A0K0EW86</accession>
<dbReference type="Proteomes" id="UP000035680">
    <property type="component" value="Unassembled WGS sequence"/>
</dbReference>
<keyword evidence="1" id="KW-1185">Reference proteome</keyword>
<reference evidence="1" key="1">
    <citation type="submission" date="2014-07" db="EMBL/GenBank/DDBJ databases">
        <authorList>
            <person name="Martin A.A"/>
            <person name="De Silva N."/>
        </authorList>
    </citation>
    <scope>NUCLEOTIDE SEQUENCE</scope>
</reference>
<organism evidence="1 2">
    <name type="scientific">Strongyloides venezuelensis</name>
    <name type="common">Threadworm</name>
    <dbReference type="NCBI Taxonomy" id="75913"/>
    <lineage>
        <taxon>Eukaryota</taxon>
        <taxon>Metazoa</taxon>
        <taxon>Ecdysozoa</taxon>
        <taxon>Nematoda</taxon>
        <taxon>Chromadorea</taxon>
        <taxon>Rhabditida</taxon>
        <taxon>Tylenchina</taxon>
        <taxon>Panagrolaimomorpha</taxon>
        <taxon>Strongyloidoidea</taxon>
        <taxon>Strongyloididae</taxon>
        <taxon>Strongyloides</taxon>
    </lineage>
</organism>
<evidence type="ECO:0000313" key="2">
    <source>
        <dbReference type="WBParaSite" id="SVE_0078500.1"/>
    </source>
</evidence>
<name>A0A0K0EW86_STRVS</name>
<protein>
    <submittedName>
        <fullName evidence="2">Condensation domain-containing protein</fullName>
    </submittedName>
</protein>
<reference evidence="2" key="2">
    <citation type="submission" date="2015-08" db="UniProtKB">
        <authorList>
            <consortium name="WormBaseParasite"/>
        </authorList>
    </citation>
    <scope>IDENTIFICATION</scope>
</reference>